<protein>
    <submittedName>
        <fullName evidence="1">Uncharacterized protein</fullName>
    </submittedName>
</protein>
<gene>
    <name evidence="1" type="ORF">CFR75_02365</name>
</gene>
<dbReference type="Proteomes" id="UP000248257">
    <property type="component" value="Unassembled WGS sequence"/>
</dbReference>
<keyword evidence="2" id="KW-1185">Reference proteome</keyword>
<name>A0A318PWZ7_KOMXY</name>
<accession>A0A318PWZ7</accession>
<dbReference type="EMBL" id="NKUC01000003">
    <property type="protein sequence ID" value="PYD58249.1"/>
    <property type="molecule type" value="Genomic_DNA"/>
</dbReference>
<evidence type="ECO:0000313" key="2">
    <source>
        <dbReference type="Proteomes" id="UP000248257"/>
    </source>
</evidence>
<proteinExistence type="predicted"/>
<dbReference type="AlphaFoldDB" id="A0A318PWZ7"/>
<evidence type="ECO:0000313" key="1">
    <source>
        <dbReference type="EMBL" id="PYD58249.1"/>
    </source>
</evidence>
<sequence>MLPPKLTDIINSFFNMLFGGRWACIPPGSYRFTIFLSDMTCLIRTIQAEYDCLHAITAKPMIRATLQKAT</sequence>
<reference evidence="1 2" key="1">
    <citation type="submission" date="2017-07" db="EMBL/GenBank/DDBJ databases">
        <title>A draft genome sequence of Komagataeibacter xylinus LMG 1515.</title>
        <authorList>
            <person name="Skraban J."/>
            <person name="Cleenwerck I."/>
            <person name="Vandamme P."/>
            <person name="Trcek J."/>
        </authorList>
    </citation>
    <scope>NUCLEOTIDE SEQUENCE [LARGE SCALE GENOMIC DNA]</scope>
    <source>
        <strain evidence="1 2">LMG 1515</strain>
    </source>
</reference>
<comment type="caution">
    <text evidence="1">The sequence shown here is derived from an EMBL/GenBank/DDBJ whole genome shotgun (WGS) entry which is preliminary data.</text>
</comment>
<organism evidence="1 2">
    <name type="scientific">Komagataeibacter xylinus</name>
    <name type="common">Gluconacetobacter xylinus</name>
    <dbReference type="NCBI Taxonomy" id="28448"/>
    <lineage>
        <taxon>Bacteria</taxon>
        <taxon>Pseudomonadati</taxon>
        <taxon>Pseudomonadota</taxon>
        <taxon>Alphaproteobacteria</taxon>
        <taxon>Acetobacterales</taxon>
        <taxon>Acetobacteraceae</taxon>
        <taxon>Komagataeibacter</taxon>
    </lineage>
</organism>